<evidence type="ECO:0000256" key="4">
    <source>
        <dbReference type="ARBA" id="ARBA00023125"/>
    </source>
</evidence>
<feature type="region of interest" description="Disordered" evidence="7">
    <location>
        <begin position="1"/>
        <end position="27"/>
    </location>
</feature>
<keyword evidence="10" id="KW-1185">Reference proteome</keyword>
<evidence type="ECO:0000256" key="2">
    <source>
        <dbReference type="ARBA" id="ARBA00022723"/>
    </source>
</evidence>
<comment type="subcellular location">
    <subcellularLocation>
        <location evidence="1">Nucleus</location>
    </subcellularLocation>
</comment>
<dbReference type="GO" id="GO:0003677">
    <property type="term" value="F:DNA binding"/>
    <property type="evidence" value="ECO:0007669"/>
    <property type="project" value="UniProtKB-KW"/>
</dbReference>
<dbReference type="EMBL" id="ML976617">
    <property type="protein sequence ID" value="KAF1843683.1"/>
    <property type="molecule type" value="Genomic_DNA"/>
</dbReference>
<dbReference type="GeneID" id="63855213"/>
<keyword evidence="5" id="KW-0804">Transcription</keyword>
<dbReference type="InterPro" id="IPR050987">
    <property type="entry name" value="AtrR-like"/>
</dbReference>
<dbReference type="GO" id="GO:0008270">
    <property type="term" value="F:zinc ion binding"/>
    <property type="evidence" value="ECO:0007669"/>
    <property type="project" value="InterPro"/>
</dbReference>
<protein>
    <recommendedName>
        <fullName evidence="8">Zn(2)-C6 fungal-type domain-containing protein</fullName>
    </recommendedName>
</protein>
<evidence type="ECO:0000256" key="1">
    <source>
        <dbReference type="ARBA" id="ARBA00004123"/>
    </source>
</evidence>
<sequence length="671" mass="74416">MQTTTAVTTLPNARSSGPGSDQDGTDGNSICDPLRTYPACDRCFSRKIKCDKRAPCQNCIRSRLHCLHTRSVIPGRRRRKSKAQSKTHLTSPDQNIPPDLTSPSSSRFQEAEASEKEARTTPVSRPNVQNDQITGASPLDALESPKPSNIFSAANFEAQKTLHEILCTSLHLSEDSWNAIRSALAIVNNILPVSTAEGTTTSALVQADTDGLTNDNYRCLASAELLQEIFQREENSAVLFRYCPMFTREMFVEMTMDLLGDGPGNKDPRKIVCVHSILGSYILERSFQTGSSTGLQTCLKQRGKDYYRVVDFGIRGLQLLSAPSLLSINALLVGTVRLLELGEHSAGSNLIGAACHMCRALGLNSRLYNTTPEDDQVRWIFQFCYSVDQGMAMLLGRSPSFHDSEIDERIFLRRAYELGGDLQMDFNYFMVDVARLQSGISSELRSPRSQTCTPATRHKALLVLKQQSDSLYKTLSQLKATATASKRIDYDSQVILAEFSLHSIICIMYRSEPIPPGGAFSNENCLRAARNALSLIPTISTTVAKWHGPISGAYWSVLNYPFTAFFVLFCNAMLTSSTGDLPLMTTMLSYLKEVQESNPVAKRLFHLFNTFCELASTIVTASSAQLASYQQHTHQLGASEVPEEWTQEQMDIWLELINFDTTTQIYLDGGF</sequence>
<dbReference type="InterPro" id="IPR036864">
    <property type="entry name" value="Zn2-C6_fun-type_DNA-bd_sf"/>
</dbReference>
<accession>A0A9P4L723</accession>
<dbReference type="InterPro" id="IPR007219">
    <property type="entry name" value="XnlR_reg_dom"/>
</dbReference>
<organism evidence="9 10">
    <name type="scientific">Cucurbitaria berberidis CBS 394.84</name>
    <dbReference type="NCBI Taxonomy" id="1168544"/>
    <lineage>
        <taxon>Eukaryota</taxon>
        <taxon>Fungi</taxon>
        <taxon>Dikarya</taxon>
        <taxon>Ascomycota</taxon>
        <taxon>Pezizomycotina</taxon>
        <taxon>Dothideomycetes</taxon>
        <taxon>Pleosporomycetidae</taxon>
        <taxon>Pleosporales</taxon>
        <taxon>Pleosporineae</taxon>
        <taxon>Cucurbitariaceae</taxon>
        <taxon>Cucurbitaria</taxon>
    </lineage>
</organism>
<dbReference type="Pfam" id="PF04082">
    <property type="entry name" value="Fungal_trans"/>
    <property type="match status" value="1"/>
</dbReference>
<feature type="region of interest" description="Disordered" evidence="7">
    <location>
        <begin position="73"/>
        <end position="144"/>
    </location>
</feature>
<feature type="compositionally biased region" description="Polar residues" evidence="7">
    <location>
        <begin position="1"/>
        <end position="19"/>
    </location>
</feature>
<proteinExistence type="predicted"/>
<dbReference type="GO" id="GO:0005634">
    <property type="term" value="C:nucleus"/>
    <property type="evidence" value="ECO:0007669"/>
    <property type="project" value="UniProtKB-SubCell"/>
</dbReference>
<gene>
    <name evidence="9" type="ORF">K460DRAFT_418702</name>
</gene>
<keyword evidence="2" id="KW-0479">Metal-binding</keyword>
<keyword evidence="6" id="KW-0539">Nucleus</keyword>
<dbReference type="Proteomes" id="UP000800039">
    <property type="component" value="Unassembled WGS sequence"/>
</dbReference>
<evidence type="ECO:0000256" key="6">
    <source>
        <dbReference type="ARBA" id="ARBA00023242"/>
    </source>
</evidence>
<name>A0A9P4L723_9PLEO</name>
<evidence type="ECO:0000313" key="10">
    <source>
        <dbReference type="Proteomes" id="UP000800039"/>
    </source>
</evidence>
<feature type="domain" description="Zn(2)-C6 fungal-type" evidence="8">
    <location>
        <begin position="39"/>
        <end position="68"/>
    </location>
</feature>
<dbReference type="CDD" id="cd00067">
    <property type="entry name" value="GAL4"/>
    <property type="match status" value="1"/>
</dbReference>
<dbReference type="SMART" id="SM00906">
    <property type="entry name" value="Fungal_trans"/>
    <property type="match status" value="1"/>
</dbReference>
<keyword evidence="4" id="KW-0238">DNA-binding</keyword>
<evidence type="ECO:0000256" key="3">
    <source>
        <dbReference type="ARBA" id="ARBA00023015"/>
    </source>
</evidence>
<dbReference type="PANTHER" id="PTHR46910">
    <property type="entry name" value="TRANSCRIPTION FACTOR PDR1"/>
    <property type="match status" value="1"/>
</dbReference>
<evidence type="ECO:0000256" key="5">
    <source>
        <dbReference type="ARBA" id="ARBA00023163"/>
    </source>
</evidence>
<dbReference type="Pfam" id="PF00172">
    <property type="entry name" value="Zn_clus"/>
    <property type="match status" value="1"/>
</dbReference>
<feature type="compositionally biased region" description="Polar residues" evidence="7">
    <location>
        <begin position="121"/>
        <end position="135"/>
    </location>
</feature>
<dbReference type="OrthoDB" id="103819at2759"/>
<evidence type="ECO:0000313" key="9">
    <source>
        <dbReference type="EMBL" id="KAF1843683.1"/>
    </source>
</evidence>
<dbReference type="SUPFAM" id="SSF57701">
    <property type="entry name" value="Zn2/Cys6 DNA-binding domain"/>
    <property type="match status" value="1"/>
</dbReference>
<dbReference type="PROSITE" id="PS50048">
    <property type="entry name" value="ZN2_CY6_FUNGAL_2"/>
    <property type="match status" value="1"/>
</dbReference>
<dbReference type="SMART" id="SM00066">
    <property type="entry name" value="GAL4"/>
    <property type="match status" value="1"/>
</dbReference>
<dbReference type="AlphaFoldDB" id="A0A9P4L723"/>
<comment type="caution">
    <text evidence="9">The sequence shown here is derived from an EMBL/GenBank/DDBJ whole genome shotgun (WGS) entry which is preliminary data.</text>
</comment>
<reference evidence="9" key="1">
    <citation type="submission" date="2020-01" db="EMBL/GenBank/DDBJ databases">
        <authorList>
            <consortium name="DOE Joint Genome Institute"/>
            <person name="Haridas S."/>
            <person name="Albert R."/>
            <person name="Binder M."/>
            <person name="Bloem J."/>
            <person name="Labutti K."/>
            <person name="Salamov A."/>
            <person name="Andreopoulos B."/>
            <person name="Baker S.E."/>
            <person name="Barry K."/>
            <person name="Bills G."/>
            <person name="Bluhm B.H."/>
            <person name="Cannon C."/>
            <person name="Castanera R."/>
            <person name="Culley D.E."/>
            <person name="Daum C."/>
            <person name="Ezra D."/>
            <person name="Gonzalez J.B."/>
            <person name="Henrissat B."/>
            <person name="Kuo A."/>
            <person name="Liang C."/>
            <person name="Lipzen A."/>
            <person name="Lutzoni F."/>
            <person name="Magnuson J."/>
            <person name="Mondo S."/>
            <person name="Nolan M."/>
            <person name="Ohm R."/>
            <person name="Pangilinan J."/>
            <person name="Park H.-J."/>
            <person name="Ramirez L."/>
            <person name="Alfaro M."/>
            <person name="Sun H."/>
            <person name="Tritt A."/>
            <person name="Yoshinaga Y."/>
            <person name="Zwiers L.-H."/>
            <person name="Turgeon B.G."/>
            <person name="Goodwin S.B."/>
            <person name="Spatafora J.W."/>
            <person name="Crous P.W."/>
            <person name="Grigoriev I.V."/>
        </authorList>
    </citation>
    <scope>NUCLEOTIDE SEQUENCE</scope>
    <source>
        <strain evidence="9">CBS 394.84</strain>
    </source>
</reference>
<evidence type="ECO:0000256" key="7">
    <source>
        <dbReference type="SAM" id="MobiDB-lite"/>
    </source>
</evidence>
<feature type="compositionally biased region" description="Basic and acidic residues" evidence="7">
    <location>
        <begin position="109"/>
        <end position="119"/>
    </location>
</feature>
<dbReference type="Gene3D" id="4.10.240.10">
    <property type="entry name" value="Zn(2)-C6 fungal-type DNA-binding domain"/>
    <property type="match status" value="1"/>
</dbReference>
<dbReference type="CDD" id="cd12148">
    <property type="entry name" value="fungal_TF_MHR"/>
    <property type="match status" value="1"/>
</dbReference>
<dbReference type="RefSeq" id="XP_040786246.1">
    <property type="nucleotide sequence ID" value="XM_040937963.1"/>
</dbReference>
<dbReference type="GO" id="GO:0000981">
    <property type="term" value="F:DNA-binding transcription factor activity, RNA polymerase II-specific"/>
    <property type="evidence" value="ECO:0007669"/>
    <property type="project" value="InterPro"/>
</dbReference>
<dbReference type="PANTHER" id="PTHR46910:SF37">
    <property type="entry name" value="ZN(II)2CYS6 TRANSCRIPTION FACTOR (EUROFUNG)"/>
    <property type="match status" value="1"/>
</dbReference>
<dbReference type="GO" id="GO:0006351">
    <property type="term" value="P:DNA-templated transcription"/>
    <property type="evidence" value="ECO:0007669"/>
    <property type="project" value="InterPro"/>
</dbReference>
<keyword evidence="3" id="KW-0805">Transcription regulation</keyword>
<feature type="compositionally biased region" description="Basic residues" evidence="7">
    <location>
        <begin position="75"/>
        <end position="85"/>
    </location>
</feature>
<dbReference type="InterPro" id="IPR001138">
    <property type="entry name" value="Zn2Cys6_DnaBD"/>
</dbReference>
<evidence type="ECO:0000259" key="8">
    <source>
        <dbReference type="PROSITE" id="PS50048"/>
    </source>
</evidence>